<dbReference type="PANTHER" id="PTHR22091">
    <property type="entry name" value="COILED-COIL DOMAIN-CONTAINING PROTEIN 77"/>
    <property type="match status" value="1"/>
</dbReference>
<protein>
    <submittedName>
        <fullName evidence="3">Uncharacterized protein</fullName>
    </submittedName>
</protein>
<dbReference type="InterPro" id="IPR037696">
    <property type="entry name" value="CCDC77"/>
</dbReference>
<keyword evidence="1" id="KW-0175">Coiled coil</keyword>
<accession>A0AAW1SLV8</accession>
<dbReference type="Proteomes" id="UP001445335">
    <property type="component" value="Unassembled WGS sequence"/>
</dbReference>
<feature type="coiled-coil region" evidence="1">
    <location>
        <begin position="10"/>
        <end position="37"/>
    </location>
</feature>
<evidence type="ECO:0000256" key="1">
    <source>
        <dbReference type="SAM" id="Coils"/>
    </source>
</evidence>
<evidence type="ECO:0000313" key="4">
    <source>
        <dbReference type="Proteomes" id="UP001445335"/>
    </source>
</evidence>
<dbReference type="PANTHER" id="PTHR22091:SF1">
    <property type="entry name" value="COILED-COIL DOMAIN-CONTAINING PROTEIN 77"/>
    <property type="match status" value="1"/>
</dbReference>
<feature type="coiled-coil region" evidence="1">
    <location>
        <begin position="261"/>
        <end position="320"/>
    </location>
</feature>
<feature type="region of interest" description="Disordered" evidence="2">
    <location>
        <begin position="108"/>
        <end position="127"/>
    </location>
</feature>
<dbReference type="AlphaFoldDB" id="A0AAW1SLV8"/>
<reference evidence="3 4" key="1">
    <citation type="journal article" date="2024" name="Nat. Commun.">
        <title>Phylogenomics reveals the evolutionary origins of lichenization in chlorophyte algae.</title>
        <authorList>
            <person name="Puginier C."/>
            <person name="Libourel C."/>
            <person name="Otte J."/>
            <person name="Skaloud P."/>
            <person name="Haon M."/>
            <person name="Grisel S."/>
            <person name="Petersen M."/>
            <person name="Berrin J.G."/>
            <person name="Delaux P.M."/>
            <person name="Dal Grande F."/>
            <person name="Keller J."/>
        </authorList>
    </citation>
    <scope>NUCLEOTIDE SEQUENCE [LARGE SCALE GENOMIC DNA]</scope>
    <source>
        <strain evidence="3 4">SAG 245.80</strain>
    </source>
</reference>
<proteinExistence type="predicted"/>
<keyword evidence="4" id="KW-1185">Reference proteome</keyword>
<organism evidence="3 4">
    <name type="scientific">Elliptochloris bilobata</name>
    <dbReference type="NCBI Taxonomy" id="381761"/>
    <lineage>
        <taxon>Eukaryota</taxon>
        <taxon>Viridiplantae</taxon>
        <taxon>Chlorophyta</taxon>
        <taxon>core chlorophytes</taxon>
        <taxon>Trebouxiophyceae</taxon>
        <taxon>Trebouxiophyceae incertae sedis</taxon>
        <taxon>Elliptochloris clade</taxon>
        <taxon>Elliptochloris</taxon>
    </lineage>
</organism>
<gene>
    <name evidence="3" type="ORF">WJX81_006332</name>
</gene>
<dbReference type="EMBL" id="JALJOU010000001">
    <property type="protein sequence ID" value="KAK9846545.1"/>
    <property type="molecule type" value="Genomic_DNA"/>
</dbReference>
<sequence length="382" mass="41982">MEDMDPGELLAYYRHRCEAHEKERQELLERVDACAAQRRDLHALEWENRQRCDEVRELQQALSEAQAYIFEERDRLQVALRENEGLRRQELQDRRRIEQLLALAERGRHVHSHGAKGRRGEDTAQPAQPLAGQAEAGALQALQEHVALLTAQLAQQKRAADARVAALAEDAAQRSRDAAASAELAAQRDARGAARLEHAEVALAAATKELILSRRAAGDAEARASTSAEELARKSRAAAVELAAERAAGKQALAEATAAASAAAEEQLDAALGQLARLEAAHADLETEHAQVTGEQARRCSNLVAAVDREQQRVHALQRRRALDAEGWDADVALLRKQLAAVERRLVQTRLAARLDDADRLDALLLGLSRRAPDPKPLCDIF</sequence>
<name>A0AAW1SLV8_9CHLO</name>
<comment type="caution">
    <text evidence="3">The sequence shown here is derived from an EMBL/GenBank/DDBJ whole genome shotgun (WGS) entry which is preliminary data.</text>
</comment>
<feature type="compositionally biased region" description="Basic residues" evidence="2">
    <location>
        <begin position="108"/>
        <end position="117"/>
    </location>
</feature>
<evidence type="ECO:0000313" key="3">
    <source>
        <dbReference type="EMBL" id="KAK9846545.1"/>
    </source>
</evidence>
<evidence type="ECO:0000256" key="2">
    <source>
        <dbReference type="SAM" id="MobiDB-lite"/>
    </source>
</evidence>